<comment type="caution">
    <text evidence="2">The sequence shown here is derived from an EMBL/GenBank/DDBJ whole genome shotgun (WGS) entry which is preliminary data.</text>
</comment>
<keyword evidence="3" id="KW-1185">Reference proteome</keyword>
<feature type="region of interest" description="Disordered" evidence="1">
    <location>
        <begin position="9"/>
        <end position="36"/>
    </location>
</feature>
<gene>
    <name evidence="2" type="ORF">GALLR39Z86_25060</name>
</gene>
<name>A0A9W6G944_9ACTN</name>
<dbReference type="RefSeq" id="WP_270114081.1">
    <property type="nucleotide sequence ID" value="NZ_BAAAOL010000006.1"/>
</dbReference>
<dbReference type="EMBL" id="BSDT01000001">
    <property type="protein sequence ID" value="GLI42656.1"/>
    <property type="molecule type" value="Genomic_DNA"/>
</dbReference>
<protein>
    <submittedName>
        <fullName evidence="2">Uncharacterized protein</fullName>
    </submittedName>
</protein>
<evidence type="ECO:0000313" key="3">
    <source>
        <dbReference type="Proteomes" id="UP001144313"/>
    </source>
</evidence>
<dbReference type="AlphaFoldDB" id="A0A9W6G944"/>
<accession>A0A9W6G944</accession>
<proteinExistence type="predicted"/>
<dbReference type="Proteomes" id="UP001144313">
    <property type="component" value="Unassembled WGS sequence"/>
</dbReference>
<organism evidence="2 3">
    <name type="scientific">Glycomyces algeriensis</name>
    <dbReference type="NCBI Taxonomy" id="256037"/>
    <lineage>
        <taxon>Bacteria</taxon>
        <taxon>Bacillati</taxon>
        <taxon>Actinomycetota</taxon>
        <taxon>Actinomycetes</taxon>
        <taxon>Glycomycetales</taxon>
        <taxon>Glycomycetaceae</taxon>
        <taxon>Glycomyces</taxon>
    </lineage>
</organism>
<sequence>MIAMSMLEATTLHTTEPVASEADRDRAAMPEPGCPGFDAWVQAETDRMRQAALDAAALAVATAPQITHEAVMTGRFSGEYAEALSALALVEGMTTAKVTGLVRVAMMSALYLADCKVADLRAAREPAEITALAAPVVDRLGYRHLINLHYREAGDIRQGNPSTVFPKEGRYGAAVDAAYRWDWQQMPEEWIAEQRRAVGGKARG</sequence>
<reference evidence="2" key="1">
    <citation type="submission" date="2022-12" db="EMBL/GenBank/DDBJ databases">
        <title>Reference genome sequencing for broad-spectrum identification of bacterial and archaeal isolates by mass spectrometry.</title>
        <authorList>
            <person name="Sekiguchi Y."/>
            <person name="Tourlousse D.M."/>
        </authorList>
    </citation>
    <scope>NUCLEOTIDE SEQUENCE</scope>
    <source>
        <strain evidence="2">LLR39Z86</strain>
    </source>
</reference>
<evidence type="ECO:0000256" key="1">
    <source>
        <dbReference type="SAM" id="MobiDB-lite"/>
    </source>
</evidence>
<evidence type="ECO:0000313" key="2">
    <source>
        <dbReference type="EMBL" id="GLI42656.1"/>
    </source>
</evidence>